<dbReference type="EMBL" id="CAADRA010005324">
    <property type="protein sequence ID" value="VFT88591.1"/>
    <property type="molecule type" value="Genomic_DNA"/>
</dbReference>
<proteinExistence type="predicted"/>
<dbReference type="AlphaFoldDB" id="A0A485KTR7"/>
<sequence>MGKTEQKALLDNIKDDDVLQVMLAKINSANSTATVPSNRDHIFELIKPGPGFQRLDRMVFGALEAWVGKPLETLETPIALAATTEGRVQWLIAKGDIVLSKGAAVDAEAII</sequence>
<evidence type="ECO:0000313" key="3">
    <source>
        <dbReference type="Proteomes" id="UP000332933"/>
    </source>
</evidence>
<reference evidence="2 3" key="1">
    <citation type="submission" date="2019-03" db="EMBL/GenBank/DDBJ databases">
        <authorList>
            <person name="Gaulin E."/>
            <person name="Dumas B."/>
        </authorList>
    </citation>
    <scope>NUCLEOTIDE SEQUENCE [LARGE SCALE GENOMIC DNA]</scope>
    <source>
        <strain evidence="2">CBS 568.67</strain>
    </source>
</reference>
<reference evidence="1" key="2">
    <citation type="submission" date="2019-06" db="EMBL/GenBank/DDBJ databases">
        <title>Genomics analysis of Aphanomyces spp. identifies a new class of oomycete effector associated with host adaptation.</title>
        <authorList>
            <person name="Gaulin E."/>
        </authorList>
    </citation>
    <scope>NUCLEOTIDE SEQUENCE</scope>
    <source>
        <strain evidence="1">CBS 578.67</strain>
    </source>
</reference>
<keyword evidence="3" id="KW-1185">Reference proteome</keyword>
<gene>
    <name evidence="2" type="primary">Aste57867_11735</name>
    <name evidence="1" type="ORF">As57867_011691</name>
    <name evidence="2" type="ORF">ASTE57867_11735</name>
</gene>
<protein>
    <submittedName>
        <fullName evidence="2">Aste57867_11735 protein</fullName>
    </submittedName>
</protein>
<accession>A0A485KTR7</accession>
<name>A0A485KTR7_9STRA</name>
<dbReference type="OrthoDB" id="435799at2759"/>
<organism evidence="2 3">
    <name type="scientific">Aphanomyces stellatus</name>
    <dbReference type="NCBI Taxonomy" id="120398"/>
    <lineage>
        <taxon>Eukaryota</taxon>
        <taxon>Sar</taxon>
        <taxon>Stramenopiles</taxon>
        <taxon>Oomycota</taxon>
        <taxon>Saprolegniomycetes</taxon>
        <taxon>Saprolegniales</taxon>
        <taxon>Verrucalvaceae</taxon>
        <taxon>Aphanomyces</taxon>
    </lineage>
</organism>
<dbReference type="Proteomes" id="UP000332933">
    <property type="component" value="Unassembled WGS sequence"/>
</dbReference>
<evidence type="ECO:0000313" key="2">
    <source>
        <dbReference type="EMBL" id="VFT88591.1"/>
    </source>
</evidence>
<evidence type="ECO:0000313" key="1">
    <source>
        <dbReference type="EMBL" id="KAF0697587.1"/>
    </source>
</evidence>
<dbReference type="EMBL" id="VJMH01005303">
    <property type="protein sequence ID" value="KAF0697587.1"/>
    <property type="molecule type" value="Genomic_DNA"/>
</dbReference>